<comment type="function">
    <text evidence="4 5">Required for flagellar hook formation. May act as a scaffolding protein.</text>
</comment>
<evidence type="ECO:0000256" key="3">
    <source>
        <dbReference type="ARBA" id="ARBA00022795"/>
    </source>
</evidence>
<dbReference type="Pfam" id="PF13860">
    <property type="entry name" value="FlgD_ig"/>
    <property type="match status" value="1"/>
</dbReference>
<evidence type="ECO:0000256" key="5">
    <source>
        <dbReference type="RuleBase" id="RU362076"/>
    </source>
</evidence>
<dbReference type="GO" id="GO:0044781">
    <property type="term" value="P:bacterial-type flagellum organization"/>
    <property type="evidence" value="ECO:0007669"/>
    <property type="project" value="UniProtKB-UniRule"/>
</dbReference>
<evidence type="ECO:0000256" key="4">
    <source>
        <dbReference type="ARBA" id="ARBA00024746"/>
    </source>
</evidence>
<proteinExistence type="inferred from homology"/>
<dbReference type="InterPro" id="IPR005648">
    <property type="entry name" value="FlgD"/>
</dbReference>
<accession>A0A0N7M093</accession>
<organism evidence="7 8">
    <name type="scientific">Tritonibacter multivorans</name>
    <dbReference type="NCBI Taxonomy" id="928856"/>
    <lineage>
        <taxon>Bacteria</taxon>
        <taxon>Pseudomonadati</taxon>
        <taxon>Pseudomonadota</taxon>
        <taxon>Alphaproteobacteria</taxon>
        <taxon>Rhodobacterales</taxon>
        <taxon>Paracoccaceae</taxon>
        <taxon>Tritonibacter</taxon>
    </lineage>
</organism>
<dbReference type="InterPro" id="IPR025965">
    <property type="entry name" value="FlgD/Vpr_Ig-like"/>
</dbReference>
<dbReference type="OrthoDB" id="9785233at2"/>
<dbReference type="Gene3D" id="2.30.30.910">
    <property type="match status" value="1"/>
</dbReference>
<dbReference type="AlphaFoldDB" id="A0A0N7M093"/>
<dbReference type="RefSeq" id="WP_058290604.1">
    <property type="nucleotide sequence ID" value="NZ_CYSD01000037.1"/>
</dbReference>
<dbReference type="Pfam" id="PF03963">
    <property type="entry name" value="FlgD"/>
    <property type="match status" value="1"/>
</dbReference>
<sequence>MELTNFSQFGVTPQTSTSQAASSAATSALTSDFETFLTLMTTQAQYQDPLDPMDSSDYTAQLAQFSSVEQQVQTNDTLSAIMGQLSLSNMTQLTGWVGKEVRAPAAAQFDGENSVTVHPNPAAVSDRVDMVVYDEDGSEVQRLSLPVSADPYEWDGRRDDGTVLPDGNYTFVVESFSNDENVLTEVAEIYAQVTETQAHNGEVALILDSGSAILASSVTALREPESETAGL</sequence>
<dbReference type="EMBL" id="CYSD01000037">
    <property type="protein sequence ID" value="CUH79825.1"/>
    <property type="molecule type" value="Genomic_DNA"/>
</dbReference>
<dbReference type="STRING" id="928856.SAMN04488049_101124"/>
<feature type="domain" description="FlgD/Vpr Ig-like" evidence="6">
    <location>
        <begin position="108"/>
        <end position="176"/>
    </location>
</feature>
<dbReference type="Proteomes" id="UP000052022">
    <property type="component" value="Unassembled WGS sequence"/>
</dbReference>
<keyword evidence="8" id="KW-1185">Reference proteome</keyword>
<dbReference type="Gene3D" id="2.60.40.4070">
    <property type="match status" value="1"/>
</dbReference>
<protein>
    <recommendedName>
        <fullName evidence="2 5">Basal-body rod modification protein FlgD</fullName>
    </recommendedName>
</protein>
<gene>
    <name evidence="7" type="primary">flgD</name>
    <name evidence="7" type="ORF">TRM7557_02594</name>
</gene>
<evidence type="ECO:0000256" key="2">
    <source>
        <dbReference type="ARBA" id="ARBA00016013"/>
    </source>
</evidence>
<evidence type="ECO:0000259" key="6">
    <source>
        <dbReference type="Pfam" id="PF13860"/>
    </source>
</evidence>
<name>A0A0N7M093_9RHOB</name>
<evidence type="ECO:0000313" key="8">
    <source>
        <dbReference type="Proteomes" id="UP000052022"/>
    </source>
</evidence>
<evidence type="ECO:0000313" key="7">
    <source>
        <dbReference type="EMBL" id="CUH79825.1"/>
    </source>
</evidence>
<evidence type="ECO:0000256" key="1">
    <source>
        <dbReference type="ARBA" id="ARBA00010577"/>
    </source>
</evidence>
<dbReference type="NCBIfam" id="NF009453">
    <property type="entry name" value="PRK12813.1"/>
    <property type="match status" value="1"/>
</dbReference>
<comment type="similarity">
    <text evidence="1 5">Belongs to the FlgD family.</text>
</comment>
<keyword evidence="3 5" id="KW-1005">Bacterial flagellum biogenesis</keyword>
<reference evidence="7 8" key="1">
    <citation type="submission" date="2015-09" db="EMBL/GenBank/DDBJ databases">
        <authorList>
            <consortium name="Swine Surveillance"/>
        </authorList>
    </citation>
    <scope>NUCLEOTIDE SEQUENCE [LARGE SCALE GENOMIC DNA]</scope>
    <source>
        <strain evidence="7 8">CECT 7557</strain>
    </source>
</reference>